<accession>A0AAP0JVB1</accession>
<comment type="caution">
    <text evidence="1">The sequence shown here is derived from an EMBL/GenBank/DDBJ whole genome shotgun (WGS) entry which is preliminary data.</text>
</comment>
<evidence type="ECO:0000313" key="1">
    <source>
        <dbReference type="EMBL" id="KAK9140148.1"/>
    </source>
</evidence>
<gene>
    <name evidence="1" type="ORF">Scep_009829</name>
</gene>
<proteinExistence type="predicted"/>
<sequence>MCSYSRLYTGVPYRDLSTPLGPLGPRHHHTSRSCEADTIAHPDKNFSQLHKKHKKSAKLPQGRLHLAPKHYNPPLYSGNNFGFEEITKPYVDKQIIIFTVFHN</sequence>
<protein>
    <submittedName>
        <fullName evidence="1">Uncharacterized protein</fullName>
    </submittedName>
</protein>
<organism evidence="1 2">
    <name type="scientific">Stephania cephalantha</name>
    <dbReference type="NCBI Taxonomy" id="152367"/>
    <lineage>
        <taxon>Eukaryota</taxon>
        <taxon>Viridiplantae</taxon>
        <taxon>Streptophyta</taxon>
        <taxon>Embryophyta</taxon>
        <taxon>Tracheophyta</taxon>
        <taxon>Spermatophyta</taxon>
        <taxon>Magnoliopsida</taxon>
        <taxon>Ranunculales</taxon>
        <taxon>Menispermaceae</taxon>
        <taxon>Menispermoideae</taxon>
        <taxon>Cissampelideae</taxon>
        <taxon>Stephania</taxon>
    </lineage>
</organism>
<name>A0AAP0JVB1_9MAGN</name>
<evidence type="ECO:0000313" key="2">
    <source>
        <dbReference type="Proteomes" id="UP001419268"/>
    </source>
</evidence>
<dbReference type="AlphaFoldDB" id="A0AAP0JVB1"/>
<reference evidence="1 2" key="1">
    <citation type="submission" date="2024-01" db="EMBL/GenBank/DDBJ databases">
        <title>Genome assemblies of Stephania.</title>
        <authorList>
            <person name="Yang L."/>
        </authorList>
    </citation>
    <scope>NUCLEOTIDE SEQUENCE [LARGE SCALE GENOMIC DNA]</scope>
    <source>
        <strain evidence="1">JXDWG</strain>
        <tissue evidence="1">Leaf</tissue>
    </source>
</reference>
<keyword evidence="2" id="KW-1185">Reference proteome</keyword>
<dbReference type="EMBL" id="JBBNAG010000004">
    <property type="protein sequence ID" value="KAK9140148.1"/>
    <property type="molecule type" value="Genomic_DNA"/>
</dbReference>
<dbReference type="Proteomes" id="UP001419268">
    <property type="component" value="Unassembled WGS sequence"/>
</dbReference>